<keyword evidence="15" id="KW-1185">Reference proteome</keyword>
<reference evidence="14 15" key="1">
    <citation type="journal article" date="2012" name="Science">
        <title>Ecological populations of bacteria act as socially cohesive units of antibiotic production and resistance.</title>
        <authorList>
            <person name="Cordero O.X."/>
            <person name="Wildschutte H."/>
            <person name="Kirkup B."/>
            <person name="Proehl S."/>
            <person name="Ngo L."/>
            <person name="Hussain F."/>
            <person name="Le Roux F."/>
            <person name="Mincer T."/>
            <person name="Polz M.F."/>
        </authorList>
    </citation>
    <scope>NUCLEOTIDE SEQUENCE [LARGE SCALE GENOMIC DNA]</scope>
    <source>
        <strain evidence="14 15">1F-267</strain>
    </source>
</reference>
<evidence type="ECO:0000256" key="9">
    <source>
        <dbReference type="ARBA" id="ARBA00023077"/>
    </source>
</evidence>
<name>A0ABX3BBB5_9VIBR</name>
<evidence type="ECO:0000256" key="6">
    <source>
        <dbReference type="ARBA" id="ARBA00022729"/>
    </source>
</evidence>
<feature type="non-terminal residue" evidence="14">
    <location>
        <position position="1"/>
    </location>
</feature>
<keyword evidence="3 12" id="KW-1134">Transmembrane beta strand</keyword>
<dbReference type="Proteomes" id="UP000094638">
    <property type="component" value="Unassembled WGS sequence"/>
</dbReference>
<sequence length="490" mass="54865">VGQVDSSMAFSDKVNGRINLEHRQADSYVNHVDSNDFFIAPTIRVLPAEGHTVDLDVEYAHQELVPYRGVPSKNGKPVDVSESSFYGGTNDYQESDSLRVGINYEWRLNSEWVWTNRAAYNHIELEQKGTRQGTVTGDKVSQTVNNFGYDPRTTTTMQSELVWETDSNQMMIGADYNQINIDLTLASDKTLPPKHIYNPVVGATPDPGFKPFRDNTTTTTGIYLQDVYTLGDLSVIGNVRYDSMELEQQKAGKPQEKLDDNKVSYRGGLVYRINNDMSVYASLARSWQLPYSGIYINPKLAEFFHTDLKEVGAKAYLLDNALMLNAAIFQIDQEQPQTNINGDVITKIEARHQGIELEARGQITELWDISVGYSYLDAEDKDTGKKPNDVSDHLFSLWSTYQLYENWRLGGGVKYVGDRYAGNNEAVALGDYTTVDLMAAYTTGRHKIQANAYNVLGEKYILGATSGKSGTNQIGYGAPAEFMLSYGYQF</sequence>
<evidence type="ECO:0000256" key="12">
    <source>
        <dbReference type="PROSITE-ProRule" id="PRU01360"/>
    </source>
</evidence>
<evidence type="ECO:0000256" key="7">
    <source>
        <dbReference type="ARBA" id="ARBA00023004"/>
    </source>
</evidence>
<protein>
    <submittedName>
        <fullName evidence="14">Ligand-gated channel protein</fullName>
    </submittedName>
</protein>
<keyword evidence="11 12" id="KW-0998">Cell outer membrane</keyword>
<evidence type="ECO:0000256" key="5">
    <source>
        <dbReference type="ARBA" id="ARBA00022692"/>
    </source>
</evidence>
<dbReference type="EMBL" id="AJZO02000037">
    <property type="protein sequence ID" value="OEF54454.1"/>
    <property type="molecule type" value="Genomic_DNA"/>
</dbReference>
<evidence type="ECO:0000256" key="3">
    <source>
        <dbReference type="ARBA" id="ARBA00022452"/>
    </source>
</evidence>
<comment type="subcellular location">
    <subcellularLocation>
        <location evidence="1 12">Cell outer membrane</location>
        <topology evidence="1 12">Multi-pass membrane protein</topology>
    </subcellularLocation>
</comment>
<evidence type="ECO:0000259" key="13">
    <source>
        <dbReference type="Pfam" id="PF00593"/>
    </source>
</evidence>
<comment type="similarity">
    <text evidence="12">Belongs to the TonB-dependent receptor family.</text>
</comment>
<accession>A0ABX3BBB5</accession>
<keyword evidence="10 12" id="KW-0472">Membrane</keyword>
<gene>
    <name evidence="14" type="ORF">A163_15700</name>
</gene>
<dbReference type="PROSITE" id="PS52016">
    <property type="entry name" value="TONB_DEPENDENT_REC_3"/>
    <property type="match status" value="1"/>
</dbReference>
<proteinExistence type="inferred from homology"/>
<dbReference type="InterPro" id="IPR000531">
    <property type="entry name" value="Beta-barrel_TonB"/>
</dbReference>
<keyword evidence="9" id="KW-0798">TonB box</keyword>
<dbReference type="PANTHER" id="PTHR32552">
    <property type="entry name" value="FERRICHROME IRON RECEPTOR-RELATED"/>
    <property type="match status" value="1"/>
</dbReference>
<organism evidence="14 15">
    <name type="scientific">Vibrio tasmaniensis 1F-267</name>
    <dbReference type="NCBI Taxonomy" id="1191324"/>
    <lineage>
        <taxon>Bacteria</taxon>
        <taxon>Pseudomonadati</taxon>
        <taxon>Pseudomonadota</taxon>
        <taxon>Gammaproteobacteria</taxon>
        <taxon>Vibrionales</taxon>
        <taxon>Vibrionaceae</taxon>
        <taxon>Vibrio</taxon>
    </lineage>
</organism>
<evidence type="ECO:0000313" key="14">
    <source>
        <dbReference type="EMBL" id="OEF54454.1"/>
    </source>
</evidence>
<keyword evidence="2 12" id="KW-0813">Transport</keyword>
<dbReference type="PANTHER" id="PTHR32552:SF68">
    <property type="entry name" value="FERRICHROME OUTER MEMBRANE TRANSPORTER_PHAGE RECEPTOR"/>
    <property type="match status" value="1"/>
</dbReference>
<dbReference type="SUPFAM" id="SSF56935">
    <property type="entry name" value="Porins"/>
    <property type="match status" value="1"/>
</dbReference>
<dbReference type="Gene3D" id="2.40.170.20">
    <property type="entry name" value="TonB-dependent receptor, beta-barrel domain"/>
    <property type="match status" value="1"/>
</dbReference>
<dbReference type="InterPro" id="IPR036942">
    <property type="entry name" value="Beta-barrel_TonB_sf"/>
</dbReference>
<comment type="caution">
    <text evidence="14">The sequence shown here is derived from an EMBL/GenBank/DDBJ whole genome shotgun (WGS) entry which is preliminary data.</text>
</comment>
<evidence type="ECO:0000256" key="1">
    <source>
        <dbReference type="ARBA" id="ARBA00004571"/>
    </source>
</evidence>
<evidence type="ECO:0000256" key="10">
    <source>
        <dbReference type="ARBA" id="ARBA00023136"/>
    </source>
</evidence>
<dbReference type="RefSeq" id="WP_069592150.1">
    <property type="nucleotide sequence ID" value="NZ_AJZO02000037.1"/>
</dbReference>
<keyword evidence="4" id="KW-0410">Iron transport</keyword>
<feature type="domain" description="TonB-dependent receptor-like beta-barrel" evidence="13">
    <location>
        <begin position="81"/>
        <end position="455"/>
    </location>
</feature>
<evidence type="ECO:0000256" key="8">
    <source>
        <dbReference type="ARBA" id="ARBA00023065"/>
    </source>
</evidence>
<dbReference type="Pfam" id="PF00593">
    <property type="entry name" value="TonB_dep_Rec_b-barrel"/>
    <property type="match status" value="1"/>
</dbReference>
<evidence type="ECO:0000256" key="2">
    <source>
        <dbReference type="ARBA" id="ARBA00022448"/>
    </source>
</evidence>
<dbReference type="InterPro" id="IPR039426">
    <property type="entry name" value="TonB-dep_rcpt-like"/>
</dbReference>
<keyword evidence="6" id="KW-0732">Signal</keyword>
<evidence type="ECO:0000313" key="15">
    <source>
        <dbReference type="Proteomes" id="UP000094638"/>
    </source>
</evidence>
<keyword evidence="8" id="KW-0406">Ion transport</keyword>
<keyword evidence="7" id="KW-0408">Iron</keyword>
<keyword evidence="5 12" id="KW-0812">Transmembrane</keyword>
<evidence type="ECO:0000256" key="4">
    <source>
        <dbReference type="ARBA" id="ARBA00022496"/>
    </source>
</evidence>
<evidence type="ECO:0000256" key="11">
    <source>
        <dbReference type="ARBA" id="ARBA00023237"/>
    </source>
</evidence>